<dbReference type="EMBL" id="FN654309">
    <property type="protein sequence ID" value="CBY31585.1"/>
    <property type="molecule type" value="Genomic_DNA"/>
</dbReference>
<feature type="compositionally biased region" description="Polar residues" evidence="1">
    <location>
        <begin position="444"/>
        <end position="454"/>
    </location>
</feature>
<dbReference type="AlphaFoldDB" id="E4Y7I5"/>
<keyword evidence="2" id="KW-1133">Transmembrane helix</keyword>
<dbReference type="Proteomes" id="UP000011014">
    <property type="component" value="Unassembled WGS sequence"/>
</dbReference>
<proteinExistence type="predicted"/>
<feature type="region of interest" description="Disordered" evidence="1">
    <location>
        <begin position="179"/>
        <end position="217"/>
    </location>
</feature>
<reference evidence="3" key="1">
    <citation type="journal article" date="2010" name="Science">
        <title>Plasticity of animal genome architecture unmasked by rapid evolution of a pelagic tunicate.</title>
        <authorList>
            <person name="Denoeud F."/>
            <person name="Henriet S."/>
            <person name="Mungpakdee S."/>
            <person name="Aury J.M."/>
            <person name="Da Silva C."/>
            <person name="Brinkmann H."/>
            <person name="Mikhaleva J."/>
            <person name="Olsen L.C."/>
            <person name="Jubin C."/>
            <person name="Canestro C."/>
            <person name="Bouquet J.M."/>
            <person name="Danks G."/>
            <person name="Poulain J."/>
            <person name="Campsteijn C."/>
            <person name="Adamski M."/>
            <person name="Cross I."/>
            <person name="Yadetie F."/>
            <person name="Muffato M."/>
            <person name="Louis A."/>
            <person name="Butcher S."/>
            <person name="Tsagkogeorga G."/>
            <person name="Konrad A."/>
            <person name="Singh S."/>
            <person name="Jensen M.F."/>
            <person name="Cong E.H."/>
            <person name="Eikeseth-Otteraa H."/>
            <person name="Noel B."/>
            <person name="Anthouard V."/>
            <person name="Porcel B.M."/>
            <person name="Kachouri-Lafond R."/>
            <person name="Nishino A."/>
            <person name="Ugolini M."/>
            <person name="Chourrout P."/>
            <person name="Nishida H."/>
            <person name="Aasland R."/>
            <person name="Huzurbazar S."/>
            <person name="Westhof E."/>
            <person name="Delsuc F."/>
            <person name="Lehrach H."/>
            <person name="Reinhardt R."/>
            <person name="Weissenbach J."/>
            <person name="Roy S.W."/>
            <person name="Artiguenave F."/>
            <person name="Postlethwait J.H."/>
            <person name="Manak J.R."/>
            <person name="Thompson E.M."/>
            <person name="Jaillon O."/>
            <person name="Du Pasquier L."/>
            <person name="Boudinot P."/>
            <person name="Liberles D.A."/>
            <person name="Volff J.N."/>
            <person name="Philippe H."/>
            <person name="Lenhard B."/>
            <person name="Roest Crollius H."/>
            <person name="Wincker P."/>
            <person name="Chourrout D."/>
        </authorList>
    </citation>
    <scope>NUCLEOTIDE SEQUENCE [LARGE SCALE GENOMIC DNA]</scope>
</reference>
<feature type="compositionally biased region" description="Basic residues" evidence="1">
    <location>
        <begin position="197"/>
        <end position="217"/>
    </location>
</feature>
<feature type="region of interest" description="Disordered" evidence="1">
    <location>
        <begin position="435"/>
        <end position="467"/>
    </location>
</feature>
<evidence type="ECO:0000313" key="3">
    <source>
        <dbReference type="EMBL" id="CBY31585.1"/>
    </source>
</evidence>
<evidence type="ECO:0000256" key="2">
    <source>
        <dbReference type="SAM" id="Phobius"/>
    </source>
</evidence>
<feature type="compositionally biased region" description="Basic and acidic residues" evidence="1">
    <location>
        <begin position="326"/>
        <end position="349"/>
    </location>
</feature>
<protein>
    <submittedName>
        <fullName evidence="3">Uncharacterized protein</fullName>
    </submittedName>
</protein>
<feature type="compositionally biased region" description="Basic residues" evidence="1">
    <location>
        <begin position="455"/>
        <end position="467"/>
    </location>
</feature>
<gene>
    <name evidence="3" type="ORF">GSOID_T00025497001</name>
</gene>
<name>E4Y7I5_OIKDI</name>
<feature type="region of interest" description="Disordered" evidence="1">
    <location>
        <begin position="315"/>
        <end position="361"/>
    </location>
</feature>
<accession>E4Y7I5</accession>
<evidence type="ECO:0000256" key="1">
    <source>
        <dbReference type="SAM" id="MobiDB-lite"/>
    </source>
</evidence>
<sequence length="467" mass="53356">MDLKFHFDIAKIPKNDIYRRNIIVVLEIGDKATQFTEERIFVRNGIEFGGSANVMIKKNFEENPNGLIHFFCSLVNTSTWHIAIQAEDHNSNVSPYSLGYFIQMNLLKVEIPPIEQLTPLKVKPGTGTFTQIVAVLVDFTKTTTGVIIIASLSGLLFILGCFKCVRFCCCTAAKKKQRKSSSSSSDSSKEQSQKSAKQSHKSVKHCREKSAKARRAKKNKIVEKMETLTETVRNNTTISKFRAAAQRNINQSAIKRIISAKSKARNTLIGAFTNVRVNNFAKNLTDKLKRQKSTAKFKTATEKIGILSTWEKRGFMQTKMRKKREKREAREEKRRKKEERDRKRHEEKTGMNSCRRRGQLPNNVVQPLDSMFYDQEVALYDGDCIPGADSLLASAMDNMVMDEYGNVFESKPGISYYKDGFGNIYEQEIQIVPDQPAELKNEQASKSTTSGQFQKTRRRKKRRKQHH</sequence>
<feature type="transmembrane region" description="Helical" evidence="2">
    <location>
        <begin position="146"/>
        <end position="169"/>
    </location>
</feature>
<organism evidence="3">
    <name type="scientific">Oikopleura dioica</name>
    <name type="common">Tunicate</name>
    <dbReference type="NCBI Taxonomy" id="34765"/>
    <lineage>
        <taxon>Eukaryota</taxon>
        <taxon>Metazoa</taxon>
        <taxon>Chordata</taxon>
        <taxon>Tunicata</taxon>
        <taxon>Appendicularia</taxon>
        <taxon>Copelata</taxon>
        <taxon>Oikopleuridae</taxon>
        <taxon>Oikopleura</taxon>
    </lineage>
</organism>
<keyword evidence="2" id="KW-0812">Transmembrane</keyword>
<keyword evidence="2" id="KW-0472">Membrane</keyword>